<reference evidence="1 2" key="1">
    <citation type="journal article" date="2019" name="Nat. Ecol. Evol.">
        <title>Megaphylogeny resolves global patterns of mushroom evolution.</title>
        <authorList>
            <person name="Varga T."/>
            <person name="Krizsan K."/>
            <person name="Foldi C."/>
            <person name="Dima B."/>
            <person name="Sanchez-Garcia M."/>
            <person name="Sanchez-Ramirez S."/>
            <person name="Szollosi G.J."/>
            <person name="Szarkandi J.G."/>
            <person name="Papp V."/>
            <person name="Albert L."/>
            <person name="Andreopoulos W."/>
            <person name="Angelini C."/>
            <person name="Antonin V."/>
            <person name="Barry K.W."/>
            <person name="Bougher N.L."/>
            <person name="Buchanan P."/>
            <person name="Buyck B."/>
            <person name="Bense V."/>
            <person name="Catcheside P."/>
            <person name="Chovatia M."/>
            <person name="Cooper J."/>
            <person name="Damon W."/>
            <person name="Desjardin D."/>
            <person name="Finy P."/>
            <person name="Geml J."/>
            <person name="Haridas S."/>
            <person name="Hughes K."/>
            <person name="Justo A."/>
            <person name="Karasinski D."/>
            <person name="Kautmanova I."/>
            <person name="Kiss B."/>
            <person name="Kocsube S."/>
            <person name="Kotiranta H."/>
            <person name="LaButti K.M."/>
            <person name="Lechner B.E."/>
            <person name="Liimatainen K."/>
            <person name="Lipzen A."/>
            <person name="Lukacs Z."/>
            <person name="Mihaltcheva S."/>
            <person name="Morgado L.N."/>
            <person name="Niskanen T."/>
            <person name="Noordeloos M.E."/>
            <person name="Ohm R.A."/>
            <person name="Ortiz-Santana B."/>
            <person name="Ovrebo C."/>
            <person name="Racz N."/>
            <person name="Riley R."/>
            <person name="Savchenko A."/>
            <person name="Shiryaev A."/>
            <person name="Soop K."/>
            <person name="Spirin V."/>
            <person name="Szebenyi C."/>
            <person name="Tomsovsky M."/>
            <person name="Tulloss R.E."/>
            <person name="Uehling J."/>
            <person name="Grigoriev I.V."/>
            <person name="Vagvolgyi C."/>
            <person name="Papp T."/>
            <person name="Martin F.M."/>
            <person name="Miettinen O."/>
            <person name="Hibbett D.S."/>
            <person name="Nagy L.G."/>
        </authorList>
    </citation>
    <scope>NUCLEOTIDE SEQUENCE [LARGE SCALE GENOMIC DNA]</scope>
    <source>
        <strain evidence="1 2">NL-1719</strain>
    </source>
</reference>
<protein>
    <submittedName>
        <fullName evidence="1">Uncharacterized protein</fullName>
    </submittedName>
</protein>
<evidence type="ECO:0000313" key="2">
    <source>
        <dbReference type="Proteomes" id="UP000308600"/>
    </source>
</evidence>
<proteinExistence type="predicted"/>
<keyword evidence="2" id="KW-1185">Reference proteome</keyword>
<evidence type="ECO:0000313" key="1">
    <source>
        <dbReference type="EMBL" id="TFK68184.1"/>
    </source>
</evidence>
<gene>
    <name evidence="1" type="ORF">BDN72DRAFT_842094</name>
</gene>
<organism evidence="1 2">
    <name type="scientific">Pluteus cervinus</name>
    <dbReference type="NCBI Taxonomy" id="181527"/>
    <lineage>
        <taxon>Eukaryota</taxon>
        <taxon>Fungi</taxon>
        <taxon>Dikarya</taxon>
        <taxon>Basidiomycota</taxon>
        <taxon>Agaricomycotina</taxon>
        <taxon>Agaricomycetes</taxon>
        <taxon>Agaricomycetidae</taxon>
        <taxon>Agaricales</taxon>
        <taxon>Pluteineae</taxon>
        <taxon>Pluteaceae</taxon>
        <taxon>Pluteus</taxon>
    </lineage>
</organism>
<sequence>MGRALTTAYIKPTAYFAMPSPRKLKGKEKASDECPDHLSQCREWSCCASRHSIWCPVSLPHALLREFDEGLGRRKRRAPTQSLPKLSPTGISGGPRRHASHAVRYAQICSAQRPSTVPLDQPDDSVKPKLSRRGARAQLEGLIRGSSEICLDSAWAFYEEAKDSDVLLSLPAARLLSLSKAMLDRLEKSYSHPDLEKNIHAWGSRVKSIIDDVQQCVSEPSNHEYLRSCLRVRALALEGHLPKAAQALQAVKTLQLTASDATNHLISAYEGLILAQEYNSGPLQVLDFLLDEWSDISRFVAPRSASTAAPPSSGVNSLRRSARSALCDIADPISVIAQNPAWDARRRSRAGCLLIEAQCALGLSRQAYRILQVMQQERLFVPVPMMLHLIRCLARDDEFESANLLFTSIPLNTKARYQVCTGLYLYAQQGDPARASSFFEYLRLQNWITSYDIAQLMCSFAVQGRTDEVLRIFTEYFPHDKPEEHKYQLDSHHFVHVLSSYAREGKMCDVDSWLEKMVDSGHPPDVYVYTILMQGFARKGDQESVMRLLDQMQREGVCPTVVTYTTIITLLAHRKDAVGAEAFYRRALQEGIIPDRCMITSMMNAHVEAGSWAGVIRIFDYLKARPQQHLHLTIEVYNTLLKAYVLIGAPFKIVSNIFSSLEGLHVRPDAYTFALLIQSACDAGLMDIASDIFLEVDKLAQEKGPTLMNAYMFTIIMTGFLRTGDKIRAKAVYDDMLDRGIKPTAITFGQILRAYGNERNEGSLEIAEQFVQKLLATPGEERDWDQPSHGRKTALEHVYGPLVNAYAHQQKVEDVERLIQELVDAGRTPSLGVLSALLDVYRRTSDIGGVKRLWPEILQLGLKQSRSQPLFEGDMYDPSRGRLQGNILCLPFSIYIDALSSAGLHAEIPQVCKEFQNHGFKFDSHNWNHLVVALVRGGEIERAFSVVEKVILPYQRMAQRVQPVRDPTPDTPLSFDPLAKENPEDDVTEVPSEPPMHRARQRAVVVGRWTRELFTNTDMASLEHEGDSIHPLQLLHQISPTWNAWKPHAATIAILQYVLTTLRSGRVIYAVGTTLETISSTSEEEDRARRLLATILADYPDTVRVVEDHEIAEKRRLGRDYDSSYKWR</sequence>
<accession>A0ACD3ARA1</accession>
<dbReference type="EMBL" id="ML208357">
    <property type="protein sequence ID" value="TFK68184.1"/>
    <property type="molecule type" value="Genomic_DNA"/>
</dbReference>
<dbReference type="Proteomes" id="UP000308600">
    <property type="component" value="Unassembled WGS sequence"/>
</dbReference>
<name>A0ACD3ARA1_9AGAR</name>